<feature type="chain" id="PRO_5047397187" evidence="3">
    <location>
        <begin position="21"/>
        <end position="383"/>
    </location>
</feature>
<evidence type="ECO:0000256" key="3">
    <source>
        <dbReference type="SAM" id="SignalP"/>
    </source>
</evidence>
<dbReference type="SUPFAM" id="SSF117281">
    <property type="entry name" value="Kelch motif"/>
    <property type="match status" value="1"/>
</dbReference>
<keyword evidence="2" id="KW-0677">Repeat</keyword>
<dbReference type="PANTHER" id="PTHR46344">
    <property type="entry name" value="OS02G0202900 PROTEIN"/>
    <property type="match status" value="1"/>
</dbReference>
<organism evidence="4 5">
    <name type="scientific">Sphingopyxis soli</name>
    <dbReference type="NCBI Taxonomy" id="592051"/>
    <lineage>
        <taxon>Bacteria</taxon>
        <taxon>Pseudomonadati</taxon>
        <taxon>Pseudomonadota</taxon>
        <taxon>Alphaproteobacteria</taxon>
        <taxon>Sphingomonadales</taxon>
        <taxon>Sphingomonadaceae</taxon>
        <taxon>Sphingopyxis</taxon>
    </lineage>
</organism>
<dbReference type="RefSeq" id="WP_215349734.1">
    <property type="nucleotide sequence ID" value="NZ_BAAAFE010000007.1"/>
</dbReference>
<evidence type="ECO:0000313" key="5">
    <source>
        <dbReference type="Proteomes" id="UP001500738"/>
    </source>
</evidence>
<dbReference type="InterPro" id="IPR011043">
    <property type="entry name" value="Gal_Oxase/kelch_b-propeller"/>
</dbReference>
<evidence type="ECO:0000256" key="1">
    <source>
        <dbReference type="ARBA" id="ARBA00022441"/>
    </source>
</evidence>
<keyword evidence="1" id="KW-0880">Kelch repeat</keyword>
<dbReference type="Pfam" id="PF01344">
    <property type="entry name" value="Kelch_1"/>
    <property type="match status" value="1"/>
</dbReference>
<accession>A0ABP3XMK8</accession>
<dbReference type="InterPro" id="IPR006652">
    <property type="entry name" value="Kelch_1"/>
</dbReference>
<dbReference type="PROSITE" id="PS51257">
    <property type="entry name" value="PROKAR_LIPOPROTEIN"/>
    <property type="match status" value="1"/>
</dbReference>
<evidence type="ECO:0000313" key="4">
    <source>
        <dbReference type="EMBL" id="GAA0864880.1"/>
    </source>
</evidence>
<protein>
    <submittedName>
        <fullName evidence="4">Uncharacterized protein</fullName>
    </submittedName>
</protein>
<reference evidence="5" key="1">
    <citation type="journal article" date="2019" name="Int. J. Syst. Evol. Microbiol.">
        <title>The Global Catalogue of Microorganisms (GCM) 10K type strain sequencing project: providing services to taxonomists for standard genome sequencing and annotation.</title>
        <authorList>
            <consortium name="The Broad Institute Genomics Platform"/>
            <consortium name="The Broad Institute Genome Sequencing Center for Infectious Disease"/>
            <person name="Wu L."/>
            <person name="Ma J."/>
        </authorList>
    </citation>
    <scope>NUCLEOTIDE SEQUENCE [LARGE SCALE GENOMIC DNA]</scope>
    <source>
        <strain evidence="5">JCM 15910</strain>
    </source>
</reference>
<keyword evidence="3" id="KW-0732">Signal</keyword>
<sequence length="383" mass="39493">MMRNLAGHAMILLAVTACMADGGSAAGRAATDIRIEDGPRLSAPRATHQLVAVSGRYVLAIGGCVRTGCEAGPASATVDIIDARTMRVVGTGRLLAPRIQPTAALLPDGRILVLGGWVDGRVSATSEIFDPQTAKSDAGPALMGPRTGAVVTGLSDGRVLVAGGYDGREALADAEIFDPASGRMAPAGALAVARSGATGTLLSDGRVLIVGGGRPDRAPQIALASAEIFDPVTRRFQPAGTLAQRRYKHGAVRLDNGDVLIVGGSDERDYGGKLRSIERYDVASGRFVAAGSLSSARFKLADGLLAMPGNRVLVAAGDTAPEIFDVASGTSTRVDYDLGGQWNYMTLVRADAGTALLAGGYREGRIEPTDRSWIIHFGEGAAS</sequence>
<dbReference type="PANTHER" id="PTHR46344:SF27">
    <property type="entry name" value="KELCH REPEAT SUPERFAMILY PROTEIN"/>
    <property type="match status" value="1"/>
</dbReference>
<feature type="signal peptide" evidence="3">
    <location>
        <begin position="1"/>
        <end position="20"/>
    </location>
</feature>
<keyword evidence="5" id="KW-1185">Reference proteome</keyword>
<dbReference type="Gene3D" id="2.120.10.80">
    <property type="entry name" value="Kelch-type beta propeller"/>
    <property type="match status" value="2"/>
</dbReference>
<evidence type="ECO:0000256" key="2">
    <source>
        <dbReference type="ARBA" id="ARBA00022737"/>
    </source>
</evidence>
<proteinExistence type="predicted"/>
<dbReference type="InterPro" id="IPR015915">
    <property type="entry name" value="Kelch-typ_b-propeller"/>
</dbReference>
<dbReference type="EMBL" id="BAAAFE010000007">
    <property type="protein sequence ID" value="GAA0864880.1"/>
    <property type="molecule type" value="Genomic_DNA"/>
</dbReference>
<comment type="caution">
    <text evidence="4">The sequence shown here is derived from an EMBL/GenBank/DDBJ whole genome shotgun (WGS) entry which is preliminary data.</text>
</comment>
<dbReference type="SMART" id="SM00612">
    <property type="entry name" value="Kelch"/>
    <property type="match status" value="4"/>
</dbReference>
<dbReference type="SUPFAM" id="SSF50965">
    <property type="entry name" value="Galactose oxidase, central domain"/>
    <property type="match status" value="1"/>
</dbReference>
<name>A0ABP3XMK8_9SPHN</name>
<dbReference type="Proteomes" id="UP001500738">
    <property type="component" value="Unassembled WGS sequence"/>
</dbReference>
<gene>
    <name evidence="4" type="ORF">GCM10009115_21200</name>
</gene>